<keyword evidence="5 7" id="KW-0808">Transferase</keyword>
<evidence type="ECO:0000313" key="7">
    <source>
        <dbReference type="EMBL" id="MFD0992942.1"/>
    </source>
</evidence>
<dbReference type="PANTHER" id="PTHR10695:SF46">
    <property type="entry name" value="BIFUNCTIONAL COENZYME A SYNTHASE-RELATED"/>
    <property type="match status" value="1"/>
</dbReference>
<dbReference type="SUPFAM" id="SSF52540">
    <property type="entry name" value="P-loop containing nucleoside triphosphate hydrolases"/>
    <property type="match status" value="1"/>
</dbReference>
<evidence type="ECO:0000256" key="2">
    <source>
        <dbReference type="ARBA" id="ARBA00022741"/>
    </source>
</evidence>
<sequence length="196" mass="22389">MVVGVTGGIGSGKTTVVKMFAKQPNVAVYFADIEAKQLMNTSTVIKQQLIANFTEEVYENNQLNRPFLASIVFNDKEKLALLNSIVHPVVHQHFQDFIASNRDKEYILYENAILFENGSNVLCDKIITVTAPQNVKIERVIKRDNCTEKEVLQRMKNQWLDTKKILQSNYVVYNVDLQFTEQQVLGIHNKLTKSLL</sequence>
<name>A0ABW3JUB8_9FLAO</name>
<dbReference type="NCBIfam" id="TIGR00152">
    <property type="entry name" value="dephospho-CoA kinase"/>
    <property type="match status" value="1"/>
</dbReference>
<dbReference type="Pfam" id="PF01121">
    <property type="entry name" value="CoaE"/>
    <property type="match status" value="1"/>
</dbReference>
<dbReference type="RefSeq" id="WP_386106722.1">
    <property type="nucleotide sequence ID" value="NZ_JBHTJR010000042.1"/>
</dbReference>
<reference evidence="8" key="1">
    <citation type="journal article" date="2019" name="Int. J. Syst. Evol. Microbiol.">
        <title>The Global Catalogue of Microorganisms (GCM) 10K type strain sequencing project: providing services to taxonomists for standard genome sequencing and annotation.</title>
        <authorList>
            <consortium name="The Broad Institute Genomics Platform"/>
            <consortium name="The Broad Institute Genome Sequencing Center for Infectious Disease"/>
            <person name="Wu L."/>
            <person name="Ma J."/>
        </authorList>
    </citation>
    <scope>NUCLEOTIDE SEQUENCE [LARGE SCALE GENOMIC DNA]</scope>
    <source>
        <strain evidence="8">CCUG 60527</strain>
    </source>
</reference>
<keyword evidence="5 7" id="KW-0418">Kinase</keyword>
<keyword evidence="8" id="KW-1185">Reference proteome</keyword>
<evidence type="ECO:0000313" key="8">
    <source>
        <dbReference type="Proteomes" id="UP001597062"/>
    </source>
</evidence>
<keyword evidence="4 5" id="KW-0173">Coenzyme A biosynthesis</keyword>
<comment type="caution">
    <text evidence="7">The sequence shown here is derived from an EMBL/GenBank/DDBJ whole genome shotgun (WGS) entry which is preliminary data.</text>
</comment>
<evidence type="ECO:0000256" key="6">
    <source>
        <dbReference type="NCBIfam" id="TIGR00152"/>
    </source>
</evidence>
<dbReference type="EC" id="2.7.1.24" evidence="5 6"/>
<gene>
    <name evidence="5 7" type="primary">coaE</name>
    <name evidence="7" type="ORF">ACFQ1U_06975</name>
</gene>
<dbReference type="PROSITE" id="PS51219">
    <property type="entry name" value="DPCK"/>
    <property type="match status" value="1"/>
</dbReference>
<dbReference type="InterPro" id="IPR027417">
    <property type="entry name" value="P-loop_NTPase"/>
</dbReference>
<dbReference type="CDD" id="cd02022">
    <property type="entry name" value="DPCK"/>
    <property type="match status" value="1"/>
</dbReference>
<dbReference type="InterPro" id="IPR001977">
    <property type="entry name" value="Depp_CoAkinase"/>
</dbReference>
<comment type="pathway">
    <text evidence="5">Cofactor biosynthesis; coenzyme A biosynthesis; CoA from (R)-pantothenate: step 5/5.</text>
</comment>
<keyword evidence="2 5" id="KW-0547">Nucleotide-binding</keyword>
<feature type="binding site" evidence="5">
    <location>
        <begin position="10"/>
        <end position="15"/>
    </location>
    <ligand>
        <name>ATP</name>
        <dbReference type="ChEBI" id="CHEBI:30616"/>
    </ligand>
</feature>
<keyword evidence="5" id="KW-0963">Cytoplasm</keyword>
<comment type="catalytic activity">
    <reaction evidence="5">
        <text>3'-dephospho-CoA + ATP = ADP + CoA + H(+)</text>
        <dbReference type="Rhea" id="RHEA:18245"/>
        <dbReference type="ChEBI" id="CHEBI:15378"/>
        <dbReference type="ChEBI" id="CHEBI:30616"/>
        <dbReference type="ChEBI" id="CHEBI:57287"/>
        <dbReference type="ChEBI" id="CHEBI:57328"/>
        <dbReference type="ChEBI" id="CHEBI:456216"/>
        <dbReference type="EC" id="2.7.1.24"/>
    </reaction>
</comment>
<accession>A0ABW3JUB8</accession>
<organism evidence="7 8">
    <name type="scientific">Tenacibaculum geojense</name>
    <dbReference type="NCBI Taxonomy" id="915352"/>
    <lineage>
        <taxon>Bacteria</taxon>
        <taxon>Pseudomonadati</taxon>
        <taxon>Bacteroidota</taxon>
        <taxon>Flavobacteriia</taxon>
        <taxon>Flavobacteriales</taxon>
        <taxon>Flavobacteriaceae</taxon>
        <taxon>Tenacibaculum</taxon>
    </lineage>
</organism>
<protein>
    <recommendedName>
        <fullName evidence="5 6">Dephospho-CoA kinase</fullName>
        <ecNumber evidence="5 6">2.7.1.24</ecNumber>
    </recommendedName>
    <alternativeName>
        <fullName evidence="5">Dephosphocoenzyme A kinase</fullName>
    </alternativeName>
</protein>
<proteinExistence type="inferred from homology"/>
<dbReference type="Gene3D" id="3.40.50.300">
    <property type="entry name" value="P-loop containing nucleotide triphosphate hydrolases"/>
    <property type="match status" value="1"/>
</dbReference>
<dbReference type="EMBL" id="JBHTJR010000042">
    <property type="protein sequence ID" value="MFD0992942.1"/>
    <property type="molecule type" value="Genomic_DNA"/>
</dbReference>
<dbReference type="Proteomes" id="UP001597062">
    <property type="component" value="Unassembled WGS sequence"/>
</dbReference>
<evidence type="ECO:0000256" key="4">
    <source>
        <dbReference type="ARBA" id="ARBA00022993"/>
    </source>
</evidence>
<comment type="subcellular location">
    <subcellularLocation>
        <location evidence="5">Cytoplasm</location>
    </subcellularLocation>
</comment>
<evidence type="ECO:0000256" key="5">
    <source>
        <dbReference type="HAMAP-Rule" id="MF_00376"/>
    </source>
</evidence>
<dbReference type="GO" id="GO:0004140">
    <property type="term" value="F:dephospho-CoA kinase activity"/>
    <property type="evidence" value="ECO:0007669"/>
    <property type="project" value="UniProtKB-EC"/>
</dbReference>
<evidence type="ECO:0000256" key="3">
    <source>
        <dbReference type="ARBA" id="ARBA00022840"/>
    </source>
</evidence>
<dbReference type="PANTHER" id="PTHR10695">
    <property type="entry name" value="DEPHOSPHO-COA KINASE-RELATED"/>
    <property type="match status" value="1"/>
</dbReference>
<dbReference type="HAMAP" id="MF_00376">
    <property type="entry name" value="Dephospho_CoA_kinase"/>
    <property type="match status" value="1"/>
</dbReference>
<keyword evidence="3 5" id="KW-0067">ATP-binding</keyword>
<comment type="function">
    <text evidence="5">Catalyzes the phosphorylation of the 3'-hydroxyl group of dephosphocoenzyme A to form coenzyme A.</text>
</comment>
<comment type="similarity">
    <text evidence="1 5">Belongs to the CoaE family.</text>
</comment>
<evidence type="ECO:0000256" key="1">
    <source>
        <dbReference type="ARBA" id="ARBA00009018"/>
    </source>
</evidence>